<dbReference type="PANTHER" id="PTHR43166">
    <property type="entry name" value="AMINO ACID IMPORT ATP-BINDING PROTEIN"/>
    <property type="match status" value="1"/>
</dbReference>
<dbReference type="EMBL" id="FOTR01000003">
    <property type="protein sequence ID" value="SFL72927.1"/>
    <property type="molecule type" value="Genomic_DNA"/>
</dbReference>
<dbReference type="Gene3D" id="3.30.70.260">
    <property type="match status" value="1"/>
</dbReference>
<dbReference type="RefSeq" id="WP_091482961.1">
    <property type="nucleotide sequence ID" value="NZ_FOTR01000003.1"/>
</dbReference>
<evidence type="ECO:0000256" key="7">
    <source>
        <dbReference type="ARBA" id="ARBA00022970"/>
    </source>
</evidence>
<evidence type="ECO:0000256" key="5">
    <source>
        <dbReference type="ARBA" id="ARBA00022840"/>
    </source>
</evidence>
<evidence type="ECO:0000256" key="3">
    <source>
        <dbReference type="ARBA" id="ARBA00022475"/>
    </source>
</evidence>
<evidence type="ECO:0000313" key="10">
    <source>
        <dbReference type="EMBL" id="SFL72927.1"/>
    </source>
</evidence>
<reference evidence="11" key="1">
    <citation type="submission" date="2016-10" db="EMBL/GenBank/DDBJ databases">
        <authorList>
            <person name="Varghese N."/>
            <person name="Submissions S."/>
        </authorList>
    </citation>
    <scope>NUCLEOTIDE SEQUENCE [LARGE SCALE GENOMIC DNA]</scope>
    <source>
        <strain evidence="11">CGMCC 1.4250</strain>
    </source>
</reference>
<dbReference type="InterPro" id="IPR003439">
    <property type="entry name" value="ABC_transporter-like_ATP-bd"/>
</dbReference>
<dbReference type="InterPro" id="IPR003593">
    <property type="entry name" value="AAA+_ATPase"/>
</dbReference>
<dbReference type="PANTHER" id="PTHR43166:SF30">
    <property type="entry name" value="METHIONINE IMPORT ATP-BINDING PROTEIN METN"/>
    <property type="match status" value="1"/>
</dbReference>
<dbReference type="OrthoDB" id="9802264at2"/>
<evidence type="ECO:0000313" key="11">
    <source>
        <dbReference type="Proteomes" id="UP000198565"/>
    </source>
</evidence>
<gene>
    <name evidence="10" type="ORF">SAMN04487943_103313</name>
</gene>
<evidence type="ECO:0000256" key="2">
    <source>
        <dbReference type="ARBA" id="ARBA00022448"/>
    </source>
</evidence>
<keyword evidence="11" id="KW-1185">Reference proteome</keyword>
<dbReference type="SUPFAM" id="SSF52540">
    <property type="entry name" value="P-loop containing nucleoside triphosphate hydrolases"/>
    <property type="match status" value="1"/>
</dbReference>
<dbReference type="STRING" id="334253.SAMN04487943_103313"/>
<evidence type="ECO:0000256" key="8">
    <source>
        <dbReference type="ARBA" id="ARBA00023136"/>
    </source>
</evidence>
<name>A0A1I4K2W8_9BACI</name>
<dbReference type="Proteomes" id="UP000198565">
    <property type="component" value="Unassembled WGS sequence"/>
</dbReference>
<comment type="similarity">
    <text evidence="1">Belongs to the ABC transporter superfamily.</text>
</comment>
<dbReference type="AlphaFoldDB" id="A0A1I4K2W8"/>
<keyword evidence="5 10" id="KW-0067">ATP-binding</keyword>
<dbReference type="SUPFAM" id="SSF55021">
    <property type="entry name" value="ACT-like"/>
    <property type="match status" value="1"/>
</dbReference>
<evidence type="ECO:0000259" key="9">
    <source>
        <dbReference type="PROSITE" id="PS50893"/>
    </source>
</evidence>
<dbReference type="InterPro" id="IPR018449">
    <property type="entry name" value="NIL_domain"/>
</dbReference>
<keyword evidence="2" id="KW-0813">Transport</keyword>
<keyword evidence="3" id="KW-1003">Cell membrane</keyword>
<dbReference type="FunFam" id="3.40.50.300:FF:000056">
    <property type="entry name" value="Cell division ATP-binding protein FtsE"/>
    <property type="match status" value="1"/>
</dbReference>
<keyword evidence="8" id="KW-0472">Membrane</keyword>
<dbReference type="Pfam" id="PF09383">
    <property type="entry name" value="NIL"/>
    <property type="match status" value="1"/>
</dbReference>
<dbReference type="Pfam" id="PF00005">
    <property type="entry name" value="ABC_tran"/>
    <property type="match status" value="1"/>
</dbReference>
<keyword evidence="6" id="KW-1278">Translocase</keyword>
<dbReference type="InterPro" id="IPR050086">
    <property type="entry name" value="MetN_ABC_transporter-like"/>
</dbReference>
<keyword evidence="4" id="KW-0547">Nucleotide-binding</keyword>
<sequence>MIEFKNLTKVFQDKKREVKALHDVSLQVKEGSIFGVIGYSGAGKSTLVRMANLLEKPTSGQVLFEGKDLIKLSGSQLNDVRQQMGMIFQSFNLLKTGTVYDNIALPLKLTGVPKAEIDKRVAQYIQIVGLQDKLKVYPAQLSGGQKQRVAIARALAHEPKVLLCDEATSALDPDTTEAILELLSKINKELGITILLITHEMNVVQKICHEVAVMEQGEVIEQGSVIDVFSKPQTETAKRFIHSLFNDDIPGDLFRKLKTNGKLVSLSFIGESAGDPALAMVTKKYDVFPSILGGNITDLKERPFGRLIVHLDGSESEAQKAIHYLEESGVIVEAYTKEDPTHGN</sequence>
<dbReference type="SMART" id="SM00930">
    <property type="entry name" value="NIL"/>
    <property type="match status" value="1"/>
</dbReference>
<organism evidence="10 11">
    <name type="scientific">Gracilibacillus orientalis</name>
    <dbReference type="NCBI Taxonomy" id="334253"/>
    <lineage>
        <taxon>Bacteria</taxon>
        <taxon>Bacillati</taxon>
        <taxon>Bacillota</taxon>
        <taxon>Bacilli</taxon>
        <taxon>Bacillales</taxon>
        <taxon>Bacillaceae</taxon>
        <taxon>Gracilibacillus</taxon>
    </lineage>
</organism>
<dbReference type="GO" id="GO:0016887">
    <property type="term" value="F:ATP hydrolysis activity"/>
    <property type="evidence" value="ECO:0007669"/>
    <property type="project" value="InterPro"/>
</dbReference>
<dbReference type="CDD" id="cd03258">
    <property type="entry name" value="ABC_MetN_methionine_transporter"/>
    <property type="match status" value="1"/>
</dbReference>
<feature type="domain" description="ABC transporter" evidence="9">
    <location>
        <begin position="2"/>
        <end position="241"/>
    </location>
</feature>
<dbReference type="Gene3D" id="3.40.50.300">
    <property type="entry name" value="P-loop containing nucleotide triphosphate hydrolases"/>
    <property type="match status" value="1"/>
</dbReference>
<proteinExistence type="inferred from homology"/>
<evidence type="ECO:0000256" key="4">
    <source>
        <dbReference type="ARBA" id="ARBA00022741"/>
    </source>
</evidence>
<dbReference type="InterPro" id="IPR017871">
    <property type="entry name" value="ABC_transporter-like_CS"/>
</dbReference>
<dbReference type="InterPro" id="IPR041701">
    <property type="entry name" value="MetN_ABC"/>
</dbReference>
<dbReference type="GO" id="GO:0005524">
    <property type="term" value="F:ATP binding"/>
    <property type="evidence" value="ECO:0007669"/>
    <property type="project" value="UniProtKB-KW"/>
</dbReference>
<keyword evidence="7" id="KW-0029">Amino-acid transport</keyword>
<dbReference type="PROSITE" id="PS00211">
    <property type="entry name" value="ABC_TRANSPORTER_1"/>
    <property type="match status" value="1"/>
</dbReference>
<dbReference type="PROSITE" id="PS50893">
    <property type="entry name" value="ABC_TRANSPORTER_2"/>
    <property type="match status" value="1"/>
</dbReference>
<dbReference type="GO" id="GO:0006865">
    <property type="term" value="P:amino acid transport"/>
    <property type="evidence" value="ECO:0007669"/>
    <property type="project" value="UniProtKB-KW"/>
</dbReference>
<dbReference type="GO" id="GO:0005886">
    <property type="term" value="C:plasma membrane"/>
    <property type="evidence" value="ECO:0007669"/>
    <property type="project" value="UniProtKB-ARBA"/>
</dbReference>
<dbReference type="InterPro" id="IPR045865">
    <property type="entry name" value="ACT-like_dom_sf"/>
</dbReference>
<evidence type="ECO:0000256" key="6">
    <source>
        <dbReference type="ARBA" id="ARBA00022967"/>
    </source>
</evidence>
<evidence type="ECO:0000256" key="1">
    <source>
        <dbReference type="ARBA" id="ARBA00005417"/>
    </source>
</evidence>
<dbReference type="InterPro" id="IPR027417">
    <property type="entry name" value="P-loop_NTPase"/>
</dbReference>
<protein>
    <submittedName>
        <fullName evidence="10">D-methionine transport system ATP-binding protein</fullName>
    </submittedName>
</protein>
<dbReference type="SMART" id="SM00382">
    <property type="entry name" value="AAA"/>
    <property type="match status" value="1"/>
</dbReference>
<accession>A0A1I4K2W8</accession>